<sequence>MLFFDYLTLIFNLMAFMQKLHTRSYGLTKFTNFLAKYGIKFQSANFSKDMLLDFCRYKNSG</sequence>
<evidence type="ECO:0000313" key="1">
    <source>
        <dbReference type="EMBL" id="RNA18219.1"/>
    </source>
</evidence>
<protein>
    <submittedName>
        <fullName evidence="1">Uncharacterized protein</fullName>
    </submittedName>
</protein>
<comment type="caution">
    <text evidence="1">The sequence shown here is derived from an EMBL/GenBank/DDBJ whole genome shotgun (WGS) entry which is preliminary data.</text>
</comment>
<dbReference type="AlphaFoldDB" id="A0A3M7R440"/>
<dbReference type="EMBL" id="REGN01004288">
    <property type="protein sequence ID" value="RNA18219.1"/>
    <property type="molecule type" value="Genomic_DNA"/>
</dbReference>
<gene>
    <name evidence="1" type="ORF">BpHYR1_009729</name>
</gene>
<reference evidence="1 2" key="1">
    <citation type="journal article" date="2018" name="Sci. Rep.">
        <title>Genomic signatures of local adaptation to the degree of environmental predictability in rotifers.</title>
        <authorList>
            <person name="Franch-Gras L."/>
            <person name="Hahn C."/>
            <person name="Garcia-Roger E.M."/>
            <person name="Carmona M.J."/>
            <person name="Serra M."/>
            <person name="Gomez A."/>
        </authorList>
    </citation>
    <scope>NUCLEOTIDE SEQUENCE [LARGE SCALE GENOMIC DNA]</scope>
    <source>
        <strain evidence="1">HYR1</strain>
    </source>
</reference>
<proteinExistence type="predicted"/>
<keyword evidence="2" id="KW-1185">Reference proteome</keyword>
<organism evidence="1 2">
    <name type="scientific">Brachionus plicatilis</name>
    <name type="common">Marine rotifer</name>
    <name type="synonym">Brachionus muelleri</name>
    <dbReference type="NCBI Taxonomy" id="10195"/>
    <lineage>
        <taxon>Eukaryota</taxon>
        <taxon>Metazoa</taxon>
        <taxon>Spiralia</taxon>
        <taxon>Gnathifera</taxon>
        <taxon>Rotifera</taxon>
        <taxon>Eurotatoria</taxon>
        <taxon>Monogononta</taxon>
        <taxon>Pseudotrocha</taxon>
        <taxon>Ploima</taxon>
        <taxon>Brachionidae</taxon>
        <taxon>Brachionus</taxon>
    </lineage>
</organism>
<accession>A0A3M7R440</accession>
<dbReference type="Proteomes" id="UP000276133">
    <property type="component" value="Unassembled WGS sequence"/>
</dbReference>
<name>A0A3M7R440_BRAPC</name>
<evidence type="ECO:0000313" key="2">
    <source>
        <dbReference type="Proteomes" id="UP000276133"/>
    </source>
</evidence>